<gene>
    <name evidence="2" type="ORF">CA85_33470</name>
</gene>
<evidence type="ECO:0000256" key="1">
    <source>
        <dbReference type="SAM" id="MobiDB-lite"/>
    </source>
</evidence>
<keyword evidence="3" id="KW-1185">Reference proteome</keyword>
<dbReference type="EMBL" id="SJPK01000008">
    <property type="protein sequence ID" value="TWT65002.1"/>
    <property type="molecule type" value="Genomic_DNA"/>
</dbReference>
<feature type="region of interest" description="Disordered" evidence="1">
    <location>
        <begin position="116"/>
        <end position="147"/>
    </location>
</feature>
<sequence length="147" mass="16796">MGWIPDTELLITHMYSYAEGVEENNRWFERKRTPPDTTREARVNPEWGGRSFTTRSATRFGVDAPLPTINRRWRCADLWLFSIIPDGILMEIQQPVSSSNTTLISPVFLRPLSRSALSQGDAPHAKELRNDEQWRDGSPLPENTAAE</sequence>
<dbReference type="AlphaFoldDB" id="A0A5C5XTQ4"/>
<protein>
    <submittedName>
        <fullName evidence="2">Uncharacterized protein</fullName>
    </submittedName>
</protein>
<organism evidence="2 3">
    <name type="scientific">Allorhodopirellula solitaria</name>
    <dbReference type="NCBI Taxonomy" id="2527987"/>
    <lineage>
        <taxon>Bacteria</taxon>
        <taxon>Pseudomonadati</taxon>
        <taxon>Planctomycetota</taxon>
        <taxon>Planctomycetia</taxon>
        <taxon>Pirellulales</taxon>
        <taxon>Pirellulaceae</taxon>
        <taxon>Allorhodopirellula</taxon>
    </lineage>
</organism>
<evidence type="ECO:0000313" key="3">
    <source>
        <dbReference type="Proteomes" id="UP000318053"/>
    </source>
</evidence>
<name>A0A5C5XTQ4_9BACT</name>
<accession>A0A5C5XTQ4</accession>
<feature type="compositionally biased region" description="Basic and acidic residues" evidence="1">
    <location>
        <begin position="123"/>
        <end position="135"/>
    </location>
</feature>
<dbReference type="Proteomes" id="UP000318053">
    <property type="component" value="Unassembled WGS sequence"/>
</dbReference>
<reference evidence="2 3" key="1">
    <citation type="submission" date="2019-02" db="EMBL/GenBank/DDBJ databases">
        <title>Deep-cultivation of Planctomycetes and their phenomic and genomic characterization uncovers novel biology.</title>
        <authorList>
            <person name="Wiegand S."/>
            <person name="Jogler M."/>
            <person name="Boedeker C."/>
            <person name="Pinto D."/>
            <person name="Vollmers J."/>
            <person name="Rivas-Marin E."/>
            <person name="Kohn T."/>
            <person name="Peeters S.H."/>
            <person name="Heuer A."/>
            <person name="Rast P."/>
            <person name="Oberbeckmann S."/>
            <person name="Bunk B."/>
            <person name="Jeske O."/>
            <person name="Meyerdierks A."/>
            <person name="Storesund J.E."/>
            <person name="Kallscheuer N."/>
            <person name="Luecker S."/>
            <person name="Lage O.M."/>
            <person name="Pohl T."/>
            <person name="Merkel B.J."/>
            <person name="Hornburger P."/>
            <person name="Mueller R.-W."/>
            <person name="Bruemmer F."/>
            <person name="Labrenz M."/>
            <person name="Spormann A.M."/>
            <person name="Op Den Camp H."/>
            <person name="Overmann J."/>
            <person name="Amann R."/>
            <person name="Jetten M.S.M."/>
            <person name="Mascher T."/>
            <person name="Medema M.H."/>
            <person name="Devos D.P."/>
            <person name="Kaster A.-K."/>
            <person name="Ovreas L."/>
            <person name="Rohde M."/>
            <person name="Galperin M.Y."/>
            <person name="Jogler C."/>
        </authorList>
    </citation>
    <scope>NUCLEOTIDE SEQUENCE [LARGE SCALE GENOMIC DNA]</scope>
    <source>
        <strain evidence="2 3">CA85</strain>
    </source>
</reference>
<comment type="caution">
    <text evidence="2">The sequence shown here is derived from an EMBL/GenBank/DDBJ whole genome shotgun (WGS) entry which is preliminary data.</text>
</comment>
<evidence type="ECO:0000313" key="2">
    <source>
        <dbReference type="EMBL" id="TWT65002.1"/>
    </source>
</evidence>
<proteinExistence type="predicted"/>